<feature type="chain" id="PRO_5042140144" evidence="1">
    <location>
        <begin position="24"/>
        <end position="75"/>
    </location>
</feature>
<evidence type="ECO:0000313" key="3">
    <source>
        <dbReference type="Proteomes" id="UP001249851"/>
    </source>
</evidence>
<reference evidence="2" key="2">
    <citation type="journal article" date="2023" name="Science">
        <title>Genomic signatures of disease resistance in endangered staghorn corals.</title>
        <authorList>
            <person name="Vollmer S.V."/>
            <person name="Selwyn J.D."/>
            <person name="Despard B.A."/>
            <person name="Roesel C.L."/>
        </authorList>
    </citation>
    <scope>NUCLEOTIDE SEQUENCE</scope>
    <source>
        <strain evidence="2">K2</strain>
    </source>
</reference>
<name>A0AAD9QLX7_ACRCE</name>
<protein>
    <submittedName>
        <fullName evidence="2">Uncharacterized protein</fullName>
    </submittedName>
</protein>
<gene>
    <name evidence="2" type="ORF">P5673_013076</name>
</gene>
<keyword evidence="3" id="KW-1185">Reference proteome</keyword>
<comment type="caution">
    <text evidence="2">The sequence shown here is derived from an EMBL/GenBank/DDBJ whole genome shotgun (WGS) entry which is preliminary data.</text>
</comment>
<feature type="signal peptide" evidence="1">
    <location>
        <begin position="1"/>
        <end position="23"/>
    </location>
</feature>
<dbReference type="EMBL" id="JARQWQ010000025">
    <property type="protein sequence ID" value="KAK2563380.1"/>
    <property type="molecule type" value="Genomic_DNA"/>
</dbReference>
<evidence type="ECO:0000256" key="1">
    <source>
        <dbReference type="SAM" id="SignalP"/>
    </source>
</evidence>
<dbReference type="AlphaFoldDB" id="A0AAD9QLX7"/>
<accession>A0AAD9QLX7</accession>
<evidence type="ECO:0000313" key="2">
    <source>
        <dbReference type="EMBL" id="KAK2563380.1"/>
    </source>
</evidence>
<organism evidence="2 3">
    <name type="scientific">Acropora cervicornis</name>
    <name type="common">Staghorn coral</name>
    <dbReference type="NCBI Taxonomy" id="6130"/>
    <lineage>
        <taxon>Eukaryota</taxon>
        <taxon>Metazoa</taxon>
        <taxon>Cnidaria</taxon>
        <taxon>Anthozoa</taxon>
        <taxon>Hexacorallia</taxon>
        <taxon>Scleractinia</taxon>
        <taxon>Astrocoeniina</taxon>
        <taxon>Acroporidae</taxon>
        <taxon>Acropora</taxon>
    </lineage>
</organism>
<keyword evidence="1" id="KW-0732">Signal</keyword>
<proteinExistence type="predicted"/>
<reference evidence="2" key="1">
    <citation type="journal article" date="2023" name="G3 (Bethesda)">
        <title>Whole genome assembly and annotation of the endangered Caribbean coral Acropora cervicornis.</title>
        <authorList>
            <person name="Selwyn J.D."/>
            <person name="Vollmer S.V."/>
        </authorList>
    </citation>
    <scope>NUCLEOTIDE SEQUENCE</scope>
    <source>
        <strain evidence="2">K2</strain>
    </source>
</reference>
<sequence length="75" mass="8736">MDSRVSILLVLFCLSTLFNESQCSWNPLKIRPTTTANEFEKDGTKKWERDLREFAATKRQLCDLVKKMDCPLSTH</sequence>
<dbReference type="Proteomes" id="UP001249851">
    <property type="component" value="Unassembled WGS sequence"/>
</dbReference>